<accession>A0AAN8GA83</accession>
<feature type="transmembrane region" description="Helical" evidence="14">
    <location>
        <begin position="216"/>
        <end position="235"/>
    </location>
</feature>
<dbReference type="PANTHER" id="PTHR11351">
    <property type="entry name" value="ACYL-COA DESATURASE"/>
    <property type="match status" value="1"/>
</dbReference>
<dbReference type="PRINTS" id="PR00075">
    <property type="entry name" value="FACDDSATRASE"/>
</dbReference>
<evidence type="ECO:0000256" key="10">
    <source>
        <dbReference type="ARBA" id="ARBA00023098"/>
    </source>
</evidence>
<gene>
    <name evidence="16" type="ORF">SNE40_020090</name>
</gene>
<dbReference type="CDD" id="cd03505">
    <property type="entry name" value="Delta9-FADS-like"/>
    <property type="match status" value="1"/>
</dbReference>
<keyword evidence="10" id="KW-0443">Lipid metabolism</keyword>
<keyword evidence="4 13" id="KW-0812">Transmembrane</keyword>
<evidence type="ECO:0000256" key="5">
    <source>
        <dbReference type="ARBA" id="ARBA00022723"/>
    </source>
</evidence>
<comment type="caution">
    <text evidence="16">The sequence shown here is derived from an EMBL/GenBank/DDBJ whole genome shotgun (WGS) entry which is preliminary data.</text>
</comment>
<comment type="cofactor">
    <cofactor evidence="13">
        <name>Fe(2+)</name>
        <dbReference type="ChEBI" id="CHEBI:29033"/>
    </cofactor>
</comment>
<dbReference type="EMBL" id="JAZGQO010000015">
    <property type="protein sequence ID" value="KAK6168940.1"/>
    <property type="molecule type" value="Genomic_DNA"/>
</dbReference>
<dbReference type="Proteomes" id="UP001347796">
    <property type="component" value="Unassembled WGS sequence"/>
</dbReference>
<proteinExistence type="inferred from homology"/>
<evidence type="ECO:0000313" key="17">
    <source>
        <dbReference type="Proteomes" id="UP001347796"/>
    </source>
</evidence>
<evidence type="ECO:0000256" key="14">
    <source>
        <dbReference type="SAM" id="Phobius"/>
    </source>
</evidence>
<dbReference type="GO" id="GO:0006636">
    <property type="term" value="P:unsaturated fatty acid biosynthetic process"/>
    <property type="evidence" value="ECO:0007669"/>
    <property type="project" value="TreeGrafter"/>
</dbReference>
<feature type="transmembrane region" description="Helical" evidence="14">
    <location>
        <begin position="43"/>
        <end position="64"/>
    </location>
</feature>
<dbReference type="GO" id="GO:0005789">
    <property type="term" value="C:endoplasmic reticulum membrane"/>
    <property type="evidence" value="ECO:0007669"/>
    <property type="project" value="TreeGrafter"/>
</dbReference>
<keyword evidence="9" id="KW-0408">Iron</keyword>
<keyword evidence="7 14" id="KW-1133">Transmembrane helix</keyword>
<comment type="domain">
    <text evidence="13">The histidine box domains are involved in binding the catalytic metal ions.</text>
</comment>
<keyword evidence="8 13" id="KW-0560">Oxidoreductase</keyword>
<dbReference type="GO" id="GO:0005506">
    <property type="term" value="F:iron ion binding"/>
    <property type="evidence" value="ECO:0007669"/>
    <property type="project" value="TreeGrafter"/>
</dbReference>
<evidence type="ECO:0000256" key="6">
    <source>
        <dbReference type="ARBA" id="ARBA00022832"/>
    </source>
</evidence>
<dbReference type="InterPro" id="IPR001522">
    <property type="entry name" value="FADS-1_CS"/>
</dbReference>
<keyword evidence="3 13" id="KW-0444">Lipid biosynthesis</keyword>
<evidence type="ECO:0000256" key="12">
    <source>
        <dbReference type="ARBA" id="ARBA00023160"/>
    </source>
</evidence>
<evidence type="ECO:0000313" key="16">
    <source>
        <dbReference type="EMBL" id="KAK6168940.1"/>
    </source>
</evidence>
<feature type="transmembrane region" description="Helical" evidence="14">
    <location>
        <begin position="103"/>
        <end position="122"/>
    </location>
</feature>
<dbReference type="InterPro" id="IPR005804">
    <property type="entry name" value="FA_desaturase_dom"/>
</dbReference>
<dbReference type="GO" id="GO:0004768">
    <property type="term" value="F:stearoyl-CoA 9-desaturase activity"/>
    <property type="evidence" value="ECO:0007669"/>
    <property type="project" value="TreeGrafter"/>
</dbReference>
<feature type="domain" description="Fatty acid desaturase" evidence="15">
    <location>
        <begin position="74"/>
        <end position="277"/>
    </location>
</feature>
<dbReference type="PROSITE" id="PS00476">
    <property type="entry name" value="FATTY_ACID_DESATUR_1"/>
    <property type="match status" value="1"/>
</dbReference>
<dbReference type="AlphaFoldDB" id="A0AAN8GA83"/>
<evidence type="ECO:0000259" key="15">
    <source>
        <dbReference type="Pfam" id="PF00487"/>
    </source>
</evidence>
<name>A0AAN8GA83_PATCE</name>
<evidence type="ECO:0000256" key="7">
    <source>
        <dbReference type="ARBA" id="ARBA00022989"/>
    </source>
</evidence>
<keyword evidence="17" id="KW-1185">Reference proteome</keyword>
<sequence length="331" mass="38186">MPPRNIVAELTNPDGDVLSAEAEVEPVITEETHSAKRPPMKIVWKNVVIFSLLHLASFYSLFLIPKAHYYTLIWVFLFYLMGGLGITAGAHRLWSHRSYKAKLLLRIILGIFQTIAVQNDIIEWARDHRLHHKTSETDADPHNAKRGFFFAHIGWLLVRKHPEVKNKGKTVDLSDLYADPVCVVQRKIYRPAVILLSFVLPAVVPYYCWGESLWNAFYLASILRLCIGLNVTWLVNSAAHIFGNHPYDRRISPAQNVGVTLGAIGEGFHNYHHVFPYDYSTSEYGWYYNLTTFFIDFWAYFGQVTERRKIPKEVIERRKKRTGDGTEGFNF</sequence>
<feature type="transmembrane region" description="Helical" evidence="14">
    <location>
        <begin position="284"/>
        <end position="302"/>
    </location>
</feature>
<feature type="transmembrane region" description="Helical" evidence="14">
    <location>
        <begin position="70"/>
        <end position="91"/>
    </location>
</feature>
<evidence type="ECO:0000256" key="4">
    <source>
        <dbReference type="ARBA" id="ARBA00022692"/>
    </source>
</evidence>
<evidence type="ECO:0000256" key="1">
    <source>
        <dbReference type="ARBA" id="ARBA00004141"/>
    </source>
</evidence>
<evidence type="ECO:0000256" key="3">
    <source>
        <dbReference type="ARBA" id="ARBA00022516"/>
    </source>
</evidence>
<dbReference type="InterPro" id="IPR015876">
    <property type="entry name" value="Acyl-CoA_DS"/>
</dbReference>
<evidence type="ECO:0000256" key="11">
    <source>
        <dbReference type="ARBA" id="ARBA00023136"/>
    </source>
</evidence>
<protein>
    <recommendedName>
        <fullName evidence="15">Fatty acid desaturase domain-containing protein</fullName>
    </recommendedName>
</protein>
<feature type="transmembrane region" description="Helical" evidence="14">
    <location>
        <begin position="188"/>
        <end position="209"/>
    </location>
</feature>
<keyword evidence="6" id="KW-0276">Fatty acid metabolism</keyword>
<evidence type="ECO:0000256" key="13">
    <source>
        <dbReference type="RuleBase" id="RU000581"/>
    </source>
</evidence>
<evidence type="ECO:0000256" key="8">
    <source>
        <dbReference type="ARBA" id="ARBA00023002"/>
    </source>
</evidence>
<comment type="subcellular location">
    <subcellularLocation>
        <location evidence="1">Membrane</location>
        <topology evidence="1">Multi-pass membrane protein</topology>
    </subcellularLocation>
</comment>
<keyword evidence="5" id="KW-0479">Metal-binding</keyword>
<keyword evidence="12 13" id="KW-0275">Fatty acid biosynthesis</keyword>
<evidence type="ECO:0000256" key="9">
    <source>
        <dbReference type="ARBA" id="ARBA00023004"/>
    </source>
</evidence>
<keyword evidence="11 14" id="KW-0472">Membrane</keyword>
<reference evidence="16 17" key="1">
    <citation type="submission" date="2024-01" db="EMBL/GenBank/DDBJ databases">
        <title>The genome of the rayed Mediterranean limpet Patella caerulea (Linnaeus, 1758).</title>
        <authorList>
            <person name="Anh-Thu Weber A."/>
            <person name="Halstead-Nussloch G."/>
        </authorList>
    </citation>
    <scope>NUCLEOTIDE SEQUENCE [LARGE SCALE GENOMIC DNA]</scope>
    <source>
        <strain evidence="16">AATW-2023a</strain>
        <tissue evidence="16">Whole specimen</tissue>
    </source>
</reference>
<dbReference type="PANTHER" id="PTHR11351:SF31">
    <property type="entry name" value="DESATURASE 1, ISOFORM A-RELATED"/>
    <property type="match status" value="1"/>
</dbReference>
<organism evidence="16 17">
    <name type="scientific">Patella caerulea</name>
    <name type="common">Rayed Mediterranean limpet</name>
    <dbReference type="NCBI Taxonomy" id="87958"/>
    <lineage>
        <taxon>Eukaryota</taxon>
        <taxon>Metazoa</taxon>
        <taxon>Spiralia</taxon>
        <taxon>Lophotrochozoa</taxon>
        <taxon>Mollusca</taxon>
        <taxon>Gastropoda</taxon>
        <taxon>Patellogastropoda</taxon>
        <taxon>Patelloidea</taxon>
        <taxon>Patellidae</taxon>
        <taxon>Patella</taxon>
    </lineage>
</organism>
<dbReference type="Pfam" id="PF00487">
    <property type="entry name" value="FA_desaturase"/>
    <property type="match status" value="1"/>
</dbReference>
<evidence type="ECO:0000256" key="2">
    <source>
        <dbReference type="ARBA" id="ARBA00009295"/>
    </source>
</evidence>
<comment type="similarity">
    <text evidence="2 13">Belongs to the fatty acid desaturase type 1 family.</text>
</comment>